<protein>
    <submittedName>
        <fullName evidence="4">Coiled-coil domain-containing protein 6</fullName>
    </submittedName>
</protein>
<feature type="compositionally biased region" description="Pro residues" evidence="2">
    <location>
        <begin position="396"/>
        <end position="406"/>
    </location>
</feature>
<evidence type="ECO:0000256" key="2">
    <source>
        <dbReference type="SAM" id="MobiDB-lite"/>
    </source>
</evidence>
<proteinExistence type="predicted"/>
<name>A0A1I8H522_9PLAT</name>
<evidence type="ECO:0000256" key="1">
    <source>
        <dbReference type="SAM" id="Coils"/>
    </source>
</evidence>
<dbReference type="Proteomes" id="UP000095280">
    <property type="component" value="Unplaced"/>
</dbReference>
<accession>A0A1I8H522</accession>
<feature type="coiled-coil region" evidence="1">
    <location>
        <begin position="27"/>
        <end position="183"/>
    </location>
</feature>
<evidence type="ECO:0000313" key="4">
    <source>
        <dbReference type="WBParaSite" id="maker-uti_cns_0004530-snap-gene-0.5-mRNA-1"/>
    </source>
</evidence>
<dbReference type="WBParaSite" id="maker-uti_cns_0004530-snap-gene-0.5-mRNA-1">
    <property type="protein sequence ID" value="maker-uti_cns_0004530-snap-gene-0.5-mRNA-1"/>
    <property type="gene ID" value="maker-uti_cns_0004530-snap-gene-0.5"/>
</dbReference>
<feature type="region of interest" description="Disordered" evidence="2">
    <location>
        <begin position="252"/>
        <end position="280"/>
    </location>
</feature>
<keyword evidence="3" id="KW-1185">Reference proteome</keyword>
<dbReference type="InterPro" id="IPR019152">
    <property type="entry name" value="DUF2046"/>
</dbReference>
<sequence length="415" mass="47093">MSSMQCDSASESDASSVDGSVSAGMGMESLRRRIDSLLQEKRVLRMEVETLKLRVKALQQENLELRRNSVSIHAKAEQEEEYITNTMLKKIQNLQKEKERLAQSYEQEEEHLTNDLTRRLFRLKQEKVDLEMELEREQEAQVNKLLKRIEKLENDVCAKQASLDQLRQEKVSLENALEQEQVRRYVAAVCCLALTYLGVTAQCRLELKCFDINPERQESLVNRLWKRMEKLEAEKKSLQRRLEGSLAAAAVAAATSSGEGPETSRRSRQSSSTSDMQVECSLTDPEAMASHINQLKSDLENLRQQLDQSQAEHQLKMSKLEQEERCLVQENTRLKRRLQTESDKRDRLTRNLSESDAGSDMELPATEPQAQQHRCRECRQPITAGAAAAPQGAMAQPPPPPPPPPSSTNHPSTSS</sequence>
<evidence type="ECO:0000313" key="3">
    <source>
        <dbReference type="Proteomes" id="UP000095280"/>
    </source>
</evidence>
<feature type="compositionally biased region" description="Low complexity" evidence="2">
    <location>
        <begin position="7"/>
        <end position="23"/>
    </location>
</feature>
<feature type="region of interest" description="Disordered" evidence="2">
    <location>
        <begin position="337"/>
        <end position="415"/>
    </location>
</feature>
<feature type="coiled-coil region" evidence="1">
    <location>
        <begin position="221"/>
        <end position="248"/>
    </location>
</feature>
<feature type="compositionally biased region" description="Basic and acidic residues" evidence="2">
    <location>
        <begin position="338"/>
        <end position="349"/>
    </location>
</feature>
<feature type="region of interest" description="Disordered" evidence="2">
    <location>
        <begin position="1"/>
        <end position="23"/>
    </location>
</feature>
<reference evidence="4" key="1">
    <citation type="submission" date="2016-11" db="UniProtKB">
        <authorList>
            <consortium name="WormBaseParasite"/>
        </authorList>
    </citation>
    <scope>IDENTIFICATION</scope>
</reference>
<dbReference type="AlphaFoldDB" id="A0A1I8H522"/>
<organism evidence="3 4">
    <name type="scientific">Macrostomum lignano</name>
    <dbReference type="NCBI Taxonomy" id="282301"/>
    <lineage>
        <taxon>Eukaryota</taxon>
        <taxon>Metazoa</taxon>
        <taxon>Spiralia</taxon>
        <taxon>Lophotrochozoa</taxon>
        <taxon>Platyhelminthes</taxon>
        <taxon>Rhabditophora</taxon>
        <taxon>Macrostomorpha</taxon>
        <taxon>Macrostomida</taxon>
        <taxon>Macrostomidae</taxon>
        <taxon>Macrostomum</taxon>
    </lineage>
</organism>
<dbReference type="Pfam" id="PF09755">
    <property type="entry name" value="DUF2046"/>
    <property type="match status" value="2"/>
</dbReference>
<dbReference type="PANTHER" id="PTHR15276">
    <property type="entry name" value="H4 D10S170 PROTEIN-RELATED"/>
    <property type="match status" value="1"/>
</dbReference>
<feature type="compositionally biased region" description="Low complexity" evidence="2">
    <location>
        <begin position="384"/>
        <end position="395"/>
    </location>
</feature>
<dbReference type="PANTHER" id="PTHR15276:SF0">
    <property type="entry name" value="COILED-COIL DOMAIN-CONTAINING PROTEIN 6"/>
    <property type="match status" value="1"/>
</dbReference>
<keyword evidence="1" id="KW-0175">Coiled coil</keyword>